<protein>
    <submittedName>
        <fullName evidence="2">Retrotransposon gag protein</fullName>
    </submittedName>
</protein>
<feature type="region of interest" description="Disordered" evidence="1">
    <location>
        <begin position="119"/>
        <end position="147"/>
    </location>
</feature>
<organism evidence="2 3">
    <name type="scientific">Solanum tuberosum</name>
    <name type="common">Potato</name>
    <dbReference type="NCBI Taxonomy" id="4113"/>
    <lineage>
        <taxon>Eukaryota</taxon>
        <taxon>Viridiplantae</taxon>
        <taxon>Streptophyta</taxon>
        <taxon>Embryophyta</taxon>
        <taxon>Tracheophyta</taxon>
        <taxon>Spermatophyta</taxon>
        <taxon>Magnoliopsida</taxon>
        <taxon>eudicotyledons</taxon>
        <taxon>Gunneridae</taxon>
        <taxon>Pentapetalae</taxon>
        <taxon>asterids</taxon>
        <taxon>lamiids</taxon>
        <taxon>Solanales</taxon>
        <taxon>Solanaceae</taxon>
        <taxon>Solanoideae</taxon>
        <taxon>Solaneae</taxon>
        <taxon>Solanum</taxon>
    </lineage>
</organism>
<dbReference type="AlphaFoldDB" id="M1E001"/>
<evidence type="ECO:0000313" key="3">
    <source>
        <dbReference type="Proteomes" id="UP000011115"/>
    </source>
</evidence>
<reference evidence="2" key="2">
    <citation type="submission" date="2015-06" db="UniProtKB">
        <authorList>
            <consortium name="EnsemblPlants"/>
        </authorList>
    </citation>
    <scope>IDENTIFICATION</scope>
    <source>
        <strain evidence="2">DM1-3 516 R44</strain>
    </source>
</reference>
<dbReference type="HOGENOM" id="CLU_1083397_0_0_1"/>
<sequence>MTMLHHDMDISRLMVYAQQIEETKLKKMNKEAKGARPDEQSQPRSKKRLYNQDYPMVNNDRVSNPKSQVAMVADRMDMMSRYLMGVSNAVREECRMTMILHDMYISRLMVYAQQMEDEKLQDKDKTQQKLSNQERVSNPKPQRGSNSESVLLKPTYFKCVACMMGDEYTIWTLLGLDFNRFSVLKSIFCFNNRCKYLNFRYLNLGTKHEHYGSKRIKEAERTKKRKPEDRLNHWASRRLALIWPNVQACQALKDKIK</sequence>
<reference evidence="3" key="1">
    <citation type="journal article" date="2011" name="Nature">
        <title>Genome sequence and analysis of the tuber crop potato.</title>
        <authorList>
            <consortium name="The Potato Genome Sequencing Consortium"/>
        </authorList>
    </citation>
    <scope>NUCLEOTIDE SEQUENCE [LARGE SCALE GENOMIC DNA]</scope>
    <source>
        <strain evidence="3">cv. DM1-3 516 R44</strain>
    </source>
</reference>
<dbReference type="EnsemblPlants" id="PGSC0003DMT400097141">
    <property type="protein sequence ID" value="PGSC0003DMT400097141"/>
    <property type="gene ID" value="PGSC0003DMG400046712"/>
</dbReference>
<proteinExistence type="predicted"/>
<accession>M1E001</accession>
<feature type="compositionally biased region" description="Polar residues" evidence="1">
    <location>
        <begin position="131"/>
        <end position="147"/>
    </location>
</feature>
<evidence type="ECO:0000256" key="1">
    <source>
        <dbReference type="SAM" id="MobiDB-lite"/>
    </source>
</evidence>
<dbReference type="PaxDb" id="4113-PGSC0003DMT400097141"/>
<feature type="region of interest" description="Disordered" evidence="1">
    <location>
        <begin position="27"/>
        <end position="62"/>
    </location>
</feature>
<feature type="compositionally biased region" description="Basic and acidic residues" evidence="1">
    <location>
        <begin position="27"/>
        <end position="41"/>
    </location>
</feature>
<dbReference type="Proteomes" id="UP000011115">
    <property type="component" value="Unassembled WGS sequence"/>
</dbReference>
<dbReference type="InParanoid" id="M1E001"/>
<dbReference type="Gramene" id="PGSC0003DMT400097141">
    <property type="protein sequence ID" value="PGSC0003DMT400097141"/>
    <property type="gene ID" value="PGSC0003DMG400046712"/>
</dbReference>
<evidence type="ECO:0000313" key="2">
    <source>
        <dbReference type="EnsemblPlants" id="PGSC0003DMT400097141"/>
    </source>
</evidence>
<name>M1E001_SOLTU</name>
<keyword evidence="3" id="KW-1185">Reference proteome</keyword>